<evidence type="ECO:0000313" key="1">
    <source>
        <dbReference type="EMBL" id="TBO57993.1"/>
    </source>
</evidence>
<dbReference type="InterPro" id="IPR050963">
    <property type="entry name" value="Sirohydro_Cobaltochel/CbiX"/>
</dbReference>
<dbReference type="AlphaFoldDB" id="A0A4Q9HSH2"/>
<dbReference type="RefSeq" id="WP_131124223.1">
    <property type="nucleotide sequence ID" value="NZ_SIXH01000173.1"/>
</dbReference>
<dbReference type="EMBL" id="SIXH01000173">
    <property type="protein sequence ID" value="TBO57993.1"/>
    <property type="molecule type" value="Genomic_DNA"/>
</dbReference>
<organism evidence="1 2">
    <name type="scientific">Streptomyces kasugaensis</name>
    <dbReference type="NCBI Taxonomy" id="1946"/>
    <lineage>
        <taxon>Bacteria</taxon>
        <taxon>Bacillati</taxon>
        <taxon>Actinomycetota</taxon>
        <taxon>Actinomycetes</taxon>
        <taxon>Kitasatosporales</taxon>
        <taxon>Streptomycetaceae</taxon>
        <taxon>Streptomyces</taxon>
    </lineage>
</organism>
<evidence type="ECO:0000313" key="2">
    <source>
        <dbReference type="Proteomes" id="UP000292452"/>
    </source>
</evidence>
<reference evidence="1 2" key="1">
    <citation type="submission" date="2019-02" db="EMBL/GenBank/DDBJ databases">
        <title>Draft Genome Sequence of Streptomyces sp. AM-2504, identified by 16S rRNA comparative analysis as a Streptomyces Kasugaensis strain.</title>
        <authorList>
            <person name="Napolioni V."/>
            <person name="Giuliodori A.M."/>
            <person name="Spurio R."/>
            <person name="Fabbretti A."/>
        </authorList>
    </citation>
    <scope>NUCLEOTIDE SEQUENCE [LARGE SCALE GENOMIC DNA]</scope>
    <source>
        <strain evidence="1 2">AM-2504</strain>
    </source>
</reference>
<proteinExistence type="predicted"/>
<dbReference type="PANTHER" id="PTHR33542">
    <property type="entry name" value="SIROHYDROCHLORIN FERROCHELATASE, CHLOROPLASTIC"/>
    <property type="match status" value="1"/>
</dbReference>
<dbReference type="PANTHER" id="PTHR33542:SF5">
    <property type="entry name" value="FERROCHELATASE CHE1"/>
    <property type="match status" value="1"/>
</dbReference>
<accession>A0A4Q9HSH2</accession>
<dbReference type="SUPFAM" id="SSF53800">
    <property type="entry name" value="Chelatase"/>
    <property type="match status" value="2"/>
</dbReference>
<dbReference type="Proteomes" id="UP000292452">
    <property type="component" value="Unassembled WGS sequence"/>
</dbReference>
<dbReference type="Gene3D" id="3.40.50.1400">
    <property type="match status" value="2"/>
</dbReference>
<protein>
    <recommendedName>
        <fullName evidence="3">Sirohydrochlorin chelatase</fullName>
    </recommendedName>
</protein>
<comment type="caution">
    <text evidence="1">The sequence shown here is derived from an EMBL/GenBank/DDBJ whole genome shotgun (WGS) entry which is preliminary data.</text>
</comment>
<evidence type="ECO:0008006" key="3">
    <source>
        <dbReference type="Google" id="ProtNLM"/>
    </source>
</evidence>
<name>A0A4Q9HSH2_STRKA</name>
<keyword evidence="2" id="KW-1185">Reference proteome</keyword>
<gene>
    <name evidence="1" type="ORF">EYS09_19770</name>
</gene>
<sequence length="285" mass="29267">MPQLVLAVHGSADPEAADTIARLAALITGLGGIQPLIGHLDVQRPSLADVLAHLSGDGRGRGLEQGLDLGPDEAPYANPYPDPYAAPYAGPERAGRGAVVVPLLLGDGYHRHIDLPATVAAARADGLECALTAGLSGEVAVAFSLYERLRAAERRAGGKADAIVLASAGSGRPGGTDGAVRAARQLRQLLGGERGPVPVRAAYCSSTGPDAPAVPEMIERLRVSGHRRIALATHLLAPGRFTRALAGTDGAWAVSAPLADHPRLAHLVLRRYTAGRLALTPGLAA</sequence>